<name>A0A1E5UFX7_9FLAO</name>
<dbReference type="STRING" id="237258.SAMN04489756_11056"/>
<dbReference type="InterPro" id="IPR049712">
    <property type="entry name" value="Poly_export"/>
</dbReference>
<dbReference type="Gene3D" id="3.10.560.10">
    <property type="entry name" value="Outer membrane lipoprotein wza domain like"/>
    <property type="match status" value="1"/>
</dbReference>
<reference evidence="4 5" key="1">
    <citation type="submission" date="2016-09" db="EMBL/GenBank/DDBJ databases">
        <authorList>
            <person name="Capua I."/>
            <person name="De Benedictis P."/>
            <person name="Joannis T."/>
            <person name="Lombin L.H."/>
            <person name="Cattoli G."/>
        </authorList>
    </citation>
    <scope>NUCLEOTIDE SEQUENCE [LARGE SCALE GENOMIC DNA]</scope>
    <source>
        <strain evidence="4 5">NRS-1</strain>
    </source>
</reference>
<protein>
    <submittedName>
        <fullName evidence="4">Polysaccharide biosynthesis/export family protein</fullName>
    </submittedName>
</protein>
<keyword evidence="2" id="KW-0472">Membrane</keyword>
<keyword evidence="1" id="KW-0732">Signal</keyword>
<dbReference type="PANTHER" id="PTHR33619:SF3">
    <property type="entry name" value="POLYSACCHARIDE EXPORT PROTEIN GFCE-RELATED"/>
    <property type="match status" value="1"/>
</dbReference>
<sequence>MIYMDKVDYNQEIKQAQYNGSLIQVGDELNIQITGYDELAIKPFNINTISNTNVKEASDATSLQSYIVNKQGEITMPVLGNIPVTGKTIDEVKVDLEERLKKYLVEPIVIIKPINLKIVFLGKFGAAGMKVHDNEKLNILQAIALGGGTSEDADLKNIRLIRNVNGVDETYVLDVTDYAITTSPYYYLQNNDILYAVPDKNAQIAANKNAYWMKGMAGFGFLITIYTLFFR</sequence>
<keyword evidence="5" id="KW-1185">Reference proteome</keyword>
<evidence type="ECO:0000256" key="2">
    <source>
        <dbReference type="SAM" id="Phobius"/>
    </source>
</evidence>
<comment type="caution">
    <text evidence="4">The sequence shown here is derived from an EMBL/GenBank/DDBJ whole genome shotgun (WGS) entry which is preliminary data.</text>
</comment>
<evidence type="ECO:0000256" key="1">
    <source>
        <dbReference type="ARBA" id="ARBA00022729"/>
    </source>
</evidence>
<dbReference type="Pfam" id="PF02563">
    <property type="entry name" value="Poly_export"/>
    <property type="match status" value="1"/>
</dbReference>
<feature type="domain" description="Polysaccharide export protein N-terminal" evidence="3">
    <location>
        <begin position="21"/>
        <end position="111"/>
    </location>
</feature>
<dbReference type="Gene3D" id="3.30.1950.10">
    <property type="entry name" value="wza like domain"/>
    <property type="match status" value="1"/>
</dbReference>
<accession>A0A1E5UFX7</accession>
<evidence type="ECO:0000259" key="3">
    <source>
        <dbReference type="Pfam" id="PF02563"/>
    </source>
</evidence>
<dbReference type="AlphaFoldDB" id="A0A1E5UFX7"/>
<evidence type="ECO:0000313" key="5">
    <source>
        <dbReference type="Proteomes" id="UP000095601"/>
    </source>
</evidence>
<dbReference type="InterPro" id="IPR003715">
    <property type="entry name" value="Poly_export_N"/>
</dbReference>
<gene>
    <name evidence="4" type="ORF">BHF72_1783</name>
</gene>
<keyword evidence="2" id="KW-1133">Transmembrane helix</keyword>
<feature type="transmembrane region" description="Helical" evidence="2">
    <location>
        <begin position="211"/>
        <end position="230"/>
    </location>
</feature>
<organism evidence="4 5">
    <name type="scientific">Cloacibacterium normanense</name>
    <dbReference type="NCBI Taxonomy" id="237258"/>
    <lineage>
        <taxon>Bacteria</taxon>
        <taxon>Pseudomonadati</taxon>
        <taxon>Bacteroidota</taxon>
        <taxon>Flavobacteriia</taxon>
        <taxon>Flavobacteriales</taxon>
        <taxon>Weeksellaceae</taxon>
    </lineage>
</organism>
<dbReference type="GO" id="GO:0015159">
    <property type="term" value="F:polysaccharide transmembrane transporter activity"/>
    <property type="evidence" value="ECO:0007669"/>
    <property type="project" value="InterPro"/>
</dbReference>
<keyword evidence="2" id="KW-0812">Transmembrane</keyword>
<evidence type="ECO:0000313" key="4">
    <source>
        <dbReference type="EMBL" id="OEL11747.1"/>
    </source>
</evidence>
<dbReference type="PANTHER" id="PTHR33619">
    <property type="entry name" value="POLYSACCHARIDE EXPORT PROTEIN GFCE-RELATED"/>
    <property type="match status" value="1"/>
</dbReference>
<dbReference type="Proteomes" id="UP000095601">
    <property type="component" value="Unassembled WGS sequence"/>
</dbReference>
<proteinExistence type="predicted"/>
<dbReference type="EMBL" id="MKGI01000023">
    <property type="protein sequence ID" value="OEL11747.1"/>
    <property type="molecule type" value="Genomic_DNA"/>
</dbReference>